<dbReference type="GO" id="GO:0016413">
    <property type="term" value="F:O-acetyltransferase activity"/>
    <property type="evidence" value="ECO:0007669"/>
    <property type="project" value="InterPro"/>
</dbReference>
<evidence type="ECO:0000256" key="1">
    <source>
        <dbReference type="ARBA" id="ARBA00007727"/>
    </source>
</evidence>
<keyword evidence="4" id="KW-1185">Reference proteome</keyword>
<dbReference type="Gramene" id="AET4Gv20505500.1">
    <property type="protein sequence ID" value="AET4Gv20505500.1"/>
    <property type="gene ID" value="AET4Gv20505500"/>
</dbReference>
<dbReference type="Proteomes" id="UP000015105">
    <property type="component" value="Chromosome 4D"/>
</dbReference>
<dbReference type="InterPro" id="IPR029962">
    <property type="entry name" value="TBL"/>
</dbReference>
<reference evidence="3" key="3">
    <citation type="journal article" date="2017" name="Nature">
        <title>Genome sequence of the progenitor of the wheat D genome Aegilops tauschii.</title>
        <authorList>
            <person name="Luo M.C."/>
            <person name="Gu Y.Q."/>
            <person name="Puiu D."/>
            <person name="Wang H."/>
            <person name="Twardziok S.O."/>
            <person name="Deal K.R."/>
            <person name="Huo N."/>
            <person name="Zhu T."/>
            <person name="Wang L."/>
            <person name="Wang Y."/>
            <person name="McGuire P.E."/>
            <person name="Liu S."/>
            <person name="Long H."/>
            <person name="Ramasamy R.K."/>
            <person name="Rodriguez J.C."/>
            <person name="Van S.L."/>
            <person name="Yuan L."/>
            <person name="Wang Z."/>
            <person name="Xia Z."/>
            <person name="Xiao L."/>
            <person name="Anderson O.D."/>
            <person name="Ouyang S."/>
            <person name="Liang Y."/>
            <person name="Zimin A.V."/>
            <person name="Pertea G."/>
            <person name="Qi P."/>
            <person name="Bennetzen J.L."/>
            <person name="Dai X."/>
            <person name="Dawson M.W."/>
            <person name="Muller H.G."/>
            <person name="Kugler K."/>
            <person name="Rivarola-Duarte L."/>
            <person name="Spannagl M."/>
            <person name="Mayer K.F.X."/>
            <person name="Lu F.H."/>
            <person name="Bevan M.W."/>
            <person name="Leroy P."/>
            <person name="Li P."/>
            <person name="You F.M."/>
            <person name="Sun Q."/>
            <person name="Liu Z."/>
            <person name="Lyons E."/>
            <person name="Wicker T."/>
            <person name="Salzberg S.L."/>
            <person name="Devos K.M."/>
            <person name="Dvorak J."/>
        </authorList>
    </citation>
    <scope>NUCLEOTIDE SEQUENCE [LARGE SCALE GENOMIC DNA]</scope>
    <source>
        <strain evidence="3">cv. AL8/78</strain>
    </source>
</reference>
<evidence type="ECO:0000313" key="4">
    <source>
        <dbReference type="Proteomes" id="UP000015105"/>
    </source>
</evidence>
<name>A0A453IB39_AEGTS</name>
<reference evidence="4" key="1">
    <citation type="journal article" date="2014" name="Science">
        <title>Ancient hybridizations among the ancestral genomes of bread wheat.</title>
        <authorList>
            <consortium name="International Wheat Genome Sequencing Consortium,"/>
            <person name="Marcussen T."/>
            <person name="Sandve S.R."/>
            <person name="Heier L."/>
            <person name="Spannagl M."/>
            <person name="Pfeifer M."/>
            <person name="Jakobsen K.S."/>
            <person name="Wulff B.B."/>
            <person name="Steuernagel B."/>
            <person name="Mayer K.F."/>
            <person name="Olsen O.A."/>
        </authorList>
    </citation>
    <scope>NUCLEOTIDE SEQUENCE [LARGE SCALE GENOMIC DNA]</scope>
    <source>
        <strain evidence="4">cv. AL8/78</strain>
    </source>
</reference>
<evidence type="ECO:0000259" key="2">
    <source>
        <dbReference type="Pfam" id="PF13839"/>
    </source>
</evidence>
<reference evidence="3" key="4">
    <citation type="submission" date="2019-03" db="UniProtKB">
        <authorList>
            <consortium name="EnsemblPlants"/>
        </authorList>
    </citation>
    <scope>IDENTIFICATION</scope>
</reference>
<dbReference type="PANTHER" id="PTHR32285:SF14">
    <property type="entry name" value="PROTEIN PMR5"/>
    <property type="match status" value="1"/>
</dbReference>
<sequence length="224" mass="25124">TGPQEYELVVSFYRAPYLVDIDVVQGKRVLMLDDIAENAQAWRGADVLSFNSGHWWTHTGALQGWDYMGEGGRYSEDMDRMVAFQRGMTTWANWVDLNVDPAKTRVFFQSMSPTHYSSKEWPNPVSKNCYGETVPLAGLNSTAQPMGQEQVTKTVLQGMKSPVRLLDITALSALRKDAHPSVYSGDFSPAQRGNPAGSADCSHWCLPGLPDTWNQLFYTLLFYQ</sequence>
<reference evidence="4" key="2">
    <citation type="journal article" date="2017" name="Nat. Plants">
        <title>The Aegilops tauschii genome reveals multiple impacts of transposons.</title>
        <authorList>
            <person name="Zhao G."/>
            <person name="Zou C."/>
            <person name="Li K."/>
            <person name="Wang K."/>
            <person name="Li T."/>
            <person name="Gao L."/>
            <person name="Zhang X."/>
            <person name="Wang H."/>
            <person name="Yang Z."/>
            <person name="Liu X."/>
            <person name="Jiang W."/>
            <person name="Mao L."/>
            <person name="Kong X."/>
            <person name="Jiao Y."/>
            <person name="Jia J."/>
        </authorList>
    </citation>
    <scope>NUCLEOTIDE SEQUENCE [LARGE SCALE GENOMIC DNA]</scope>
    <source>
        <strain evidence="4">cv. AL8/78</strain>
    </source>
</reference>
<reference evidence="3" key="5">
    <citation type="journal article" date="2021" name="G3 (Bethesda)">
        <title>Aegilops tauschii genome assembly Aet v5.0 features greater sequence contiguity and improved annotation.</title>
        <authorList>
            <person name="Wang L."/>
            <person name="Zhu T."/>
            <person name="Rodriguez J.C."/>
            <person name="Deal K.R."/>
            <person name="Dubcovsky J."/>
            <person name="McGuire P.E."/>
            <person name="Lux T."/>
            <person name="Spannagl M."/>
            <person name="Mayer K.F.X."/>
            <person name="Baldrich P."/>
            <person name="Meyers B.C."/>
            <person name="Huo N."/>
            <person name="Gu Y.Q."/>
            <person name="Zhou H."/>
            <person name="Devos K.M."/>
            <person name="Bennetzen J.L."/>
            <person name="Unver T."/>
            <person name="Budak H."/>
            <person name="Gulick P.J."/>
            <person name="Galiba G."/>
            <person name="Kalapos B."/>
            <person name="Nelson D.R."/>
            <person name="Li P."/>
            <person name="You F.M."/>
            <person name="Luo M.C."/>
            <person name="Dvorak J."/>
        </authorList>
    </citation>
    <scope>NUCLEOTIDE SEQUENCE [LARGE SCALE GENOMIC DNA]</scope>
    <source>
        <strain evidence="3">cv. AL8/78</strain>
    </source>
</reference>
<dbReference type="PANTHER" id="PTHR32285">
    <property type="entry name" value="PROTEIN TRICHOME BIREFRINGENCE-LIKE 9-RELATED"/>
    <property type="match status" value="1"/>
</dbReference>
<evidence type="ECO:0000313" key="3">
    <source>
        <dbReference type="EnsemblPlants" id="AET4Gv20505500.1"/>
    </source>
</evidence>
<proteinExistence type="inferred from homology"/>
<dbReference type="GO" id="GO:0005794">
    <property type="term" value="C:Golgi apparatus"/>
    <property type="evidence" value="ECO:0007669"/>
    <property type="project" value="TreeGrafter"/>
</dbReference>
<accession>A0A453IB39</accession>
<dbReference type="EnsemblPlants" id="AET4Gv20505500.1">
    <property type="protein sequence ID" value="AET4Gv20505500.1"/>
    <property type="gene ID" value="AET4Gv20505500"/>
</dbReference>
<dbReference type="InterPro" id="IPR026057">
    <property type="entry name" value="TBL_C"/>
</dbReference>
<protein>
    <recommendedName>
        <fullName evidence="2">Trichome birefringence-like C-terminal domain-containing protein</fullName>
    </recommendedName>
</protein>
<dbReference type="Pfam" id="PF13839">
    <property type="entry name" value="PC-Esterase"/>
    <property type="match status" value="1"/>
</dbReference>
<feature type="domain" description="Trichome birefringence-like C-terminal" evidence="2">
    <location>
        <begin position="4"/>
        <end position="219"/>
    </location>
</feature>
<comment type="similarity">
    <text evidence="1">Belongs to the PC-esterase family. TBL subfamily.</text>
</comment>
<dbReference type="AlphaFoldDB" id="A0A453IB39"/>
<organism evidence="3 4">
    <name type="scientific">Aegilops tauschii subsp. strangulata</name>
    <name type="common">Goatgrass</name>
    <dbReference type="NCBI Taxonomy" id="200361"/>
    <lineage>
        <taxon>Eukaryota</taxon>
        <taxon>Viridiplantae</taxon>
        <taxon>Streptophyta</taxon>
        <taxon>Embryophyta</taxon>
        <taxon>Tracheophyta</taxon>
        <taxon>Spermatophyta</taxon>
        <taxon>Magnoliopsida</taxon>
        <taxon>Liliopsida</taxon>
        <taxon>Poales</taxon>
        <taxon>Poaceae</taxon>
        <taxon>BOP clade</taxon>
        <taxon>Pooideae</taxon>
        <taxon>Triticodae</taxon>
        <taxon>Triticeae</taxon>
        <taxon>Triticinae</taxon>
        <taxon>Aegilops</taxon>
    </lineage>
</organism>